<reference evidence="5 6" key="1">
    <citation type="journal article" date="2015" name="Genome Announc.">
        <title>Expanding the biotechnology potential of lactobacilli through comparative genomics of 213 strains and associated genera.</title>
        <authorList>
            <person name="Sun Z."/>
            <person name="Harris H.M."/>
            <person name="McCann A."/>
            <person name="Guo C."/>
            <person name="Argimon S."/>
            <person name="Zhang W."/>
            <person name="Yang X."/>
            <person name="Jeffery I.B."/>
            <person name="Cooney J.C."/>
            <person name="Kagawa T.F."/>
            <person name="Liu W."/>
            <person name="Song Y."/>
            <person name="Salvetti E."/>
            <person name="Wrobel A."/>
            <person name="Rasinkangas P."/>
            <person name="Parkhill J."/>
            <person name="Rea M.C."/>
            <person name="O'Sullivan O."/>
            <person name="Ritari J."/>
            <person name="Douillard F.P."/>
            <person name="Paul Ross R."/>
            <person name="Yang R."/>
            <person name="Briner A.E."/>
            <person name="Felis G.E."/>
            <person name="de Vos W.M."/>
            <person name="Barrangou R."/>
            <person name="Klaenhammer T.R."/>
            <person name="Caufield P.W."/>
            <person name="Cui Y."/>
            <person name="Zhang H."/>
            <person name="O'Toole P.W."/>
        </authorList>
    </citation>
    <scope>NUCLEOTIDE SEQUENCE [LARGE SCALE GENOMIC DNA]</scope>
    <source>
        <strain evidence="5 6">DSM 20183</strain>
    </source>
</reference>
<dbReference type="InterPro" id="IPR050325">
    <property type="entry name" value="Prot/Nucl_acid_deglycase"/>
</dbReference>
<evidence type="ECO:0000256" key="3">
    <source>
        <dbReference type="ARBA" id="ARBA00038493"/>
    </source>
</evidence>
<dbReference type="Pfam" id="PF01965">
    <property type="entry name" value="DJ-1_PfpI"/>
    <property type="match status" value="1"/>
</dbReference>
<dbReference type="PANTHER" id="PTHR48094">
    <property type="entry name" value="PROTEIN/NUCLEIC ACID DEGLYCASE DJ-1-RELATED"/>
    <property type="match status" value="1"/>
</dbReference>
<comment type="similarity">
    <text evidence="3">Belongs to the peptidase C56 family. HSP31-like subfamily.</text>
</comment>
<keyword evidence="1" id="KW-0346">Stress response</keyword>
<dbReference type="PANTHER" id="PTHR48094:SF11">
    <property type="entry name" value="GLUTATHIONE-INDEPENDENT GLYOXALASE HSP31-RELATED"/>
    <property type="match status" value="1"/>
</dbReference>
<dbReference type="CDD" id="cd03141">
    <property type="entry name" value="GATase1_Hsp31_like"/>
    <property type="match status" value="1"/>
</dbReference>
<name>A0A0R1JC75_9LACO</name>
<evidence type="ECO:0000313" key="5">
    <source>
        <dbReference type="EMBL" id="KRK65330.1"/>
    </source>
</evidence>
<dbReference type="EMBL" id="AZDG01000003">
    <property type="protein sequence ID" value="KRK65330.1"/>
    <property type="molecule type" value="Genomic_DNA"/>
</dbReference>
<dbReference type="InterPro" id="IPR029062">
    <property type="entry name" value="Class_I_gatase-like"/>
</dbReference>
<organism evidence="5 6">
    <name type="scientific">Companilactobacillus tucceti DSM 20183</name>
    <dbReference type="NCBI Taxonomy" id="1423811"/>
    <lineage>
        <taxon>Bacteria</taxon>
        <taxon>Bacillati</taxon>
        <taxon>Bacillota</taxon>
        <taxon>Bacilli</taxon>
        <taxon>Lactobacillales</taxon>
        <taxon>Lactobacillaceae</taxon>
        <taxon>Companilactobacillus</taxon>
    </lineage>
</organism>
<evidence type="ECO:0000256" key="1">
    <source>
        <dbReference type="ARBA" id="ARBA00023016"/>
    </source>
</evidence>
<evidence type="ECO:0000259" key="4">
    <source>
        <dbReference type="Pfam" id="PF01965"/>
    </source>
</evidence>
<dbReference type="GO" id="GO:0019172">
    <property type="term" value="F:glyoxalase III activity"/>
    <property type="evidence" value="ECO:0007669"/>
    <property type="project" value="TreeGrafter"/>
</dbReference>
<dbReference type="InterPro" id="IPR002818">
    <property type="entry name" value="DJ-1/PfpI"/>
</dbReference>
<dbReference type="STRING" id="1423811.FC72_GL001400"/>
<dbReference type="SUPFAM" id="SSF52317">
    <property type="entry name" value="Class I glutamine amidotransferase-like"/>
    <property type="match status" value="1"/>
</dbReference>
<gene>
    <name evidence="5" type="ORF">FC72_GL001400</name>
</gene>
<dbReference type="PATRIC" id="fig|1423811.3.peg.1424"/>
<proteinExistence type="inferred from homology"/>
<comment type="caution">
    <text evidence="5">The sequence shown here is derived from an EMBL/GenBank/DDBJ whole genome shotgun (WGS) entry which is preliminary data.</text>
</comment>
<keyword evidence="6" id="KW-1185">Reference proteome</keyword>
<sequence>MQSSNIKKVLIVLTNTMQYGDKKEPTGLWLGEATEFAKIIQDAGFTVDYVSPKGGFVPLDPRSMKYVDDEIMDFYESDDFKKRALMNSLAPEDVDPDNYSAIYYAGGHGVMWDFPDSEPLQKIALKIYQNNGFVTSVCHGIAGLLNIKLPNNDYLISNREITGFTESEEVLAGKKKIVPFFNQNEAEKRGAKFMKKRAYSEYAVQDGQLITGQNPFSAKAVAKTLVSNFNKNV</sequence>
<dbReference type="Proteomes" id="UP000050929">
    <property type="component" value="Unassembled WGS sequence"/>
</dbReference>
<evidence type="ECO:0000313" key="6">
    <source>
        <dbReference type="Proteomes" id="UP000050929"/>
    </source>
</evidence>
<dbReference type="GO" id="GO:0005737">
    <property type="term" value="C:cytoplasm"/>
    <property type="evidence" value="ECO:0007669"/>
    <property type="project" value="TreeGrafter"/>
</dbReference>
<dbReference type="AlphaFoldDB" id="A0A0R1JC75"/>
<evidence type="ECO:0000256" key="2">
    <source>
        <dbReference type="ARBA" id="ARBA00023239"/>
    </source>
</evidence>
<feature type="domain" description="DJ-1/PfpI" evidence="4">
    <location>
        <begin position="32"/>
        <end position="226"/>
    </location>
</feature>
<keyword evidence="2" id="KW-0456">Lyase</keyword>
<dbReference type="GO" id="GO:0019243">
    <property type="term" value="P:methylglyoxal catabolic process to D-lactate via S-lactoyl-glutathione"/>
    <property type="evidence" value="ECO:0007669"/>
    <property type="project" value="TreeGrafter"/>
</dbReference>
<dbReference type="Gene3D" id="3.40.50.880">
    <property type="match status" value="1"/>
</dbReference>
<dbReference type="OrthoDB" id="9792284at2"/>
<accession>A0A0R1JC75</accession>
<protein>
    <recommendedName>
        <fullName evidence="4">DJ-1/PfpI domain-containing protein</fullName>
    </recommendedName>
</protein>